<sequence length="450" mass="52760">MDKKLEKGISLIRNLAEKYKTTILHRLNPKTQKTINKKNKKKKKNVFKKLEMKKKEEKYKEEKMRKLDSYLINQENELDSQENYSIFNKFNTNADNLFYNLRDDKMQTYLTSKEFEGKNSENNCRVSYNILDSSNSLIFKIKQEIQENNDLLSLQTRKQLKQNNKERSKGNPFLGSSSIWYPQKFSQVAFKKSKFPNTEQSFHLRNKMKKGRNHFEEENGPEYKKKCNPFVTFEVNQCSEGTNIKEMNSKQMENKDNETKSGTGEKNFVTHSSPISEDIFFEDNELYVENESNTLVFGKNKFENINKIVQASFKDKEKHKNGESDQVTSQYNKQYGGNNHILNKSDESPTDEFFKEHENNQGTQMSLEKNNKSDCDNEHHLRNMALNGVCINPKNEPEGKIEGDTLSKNETNIKFDFFCNESTTLKEDNCFDLFFSEPLATPTIFQGRKH</sequence>
<dbReference type="GeneID" id="39750526"/>
<proteinExistence type="predicted"/>
<comment type="caution">
    <text evidence="2">The sequence shown here is derived from an EMBL/GenBank/DDBJ whole genome shotgun (WGS) entry which is preliminary data.</text>
</comment>
<dbReference type="OMA" id="CFDLFFN"/>
<keyword evidence="3" id="KW-1185">Reference proteome</keyword>
<dbReference type="OrthoDB" id="370906at2759"/>
<dbReference type="RefSeq" id="XP_028546369.1">
    <property type="nucleotide sequence ID" value="XM_028690568.1"/>
</dbReference>
<dbReference type="AlphaFoldDB" id="A0A1Y1JNE7"/>
<evidence type="ECO:0000256" key="1">
    <source>
        <dbReference type="SAM" id="MobiDB-lite"/>
    </source>
</evidence>
<feature type="region of interest" description="Disordered" evidence="1">
    <location>
        <begin position="249"/>
        <end position="269"/>
    </location>
</feature>
<evidence type="ECO:0000313" key="2">
    <source>
        <dbReference type="EMBL" id="GAW83780.1"/>
    </source>
</evidence>
<reference evidence="3" key="1">
    <citation type="submission" date="2017-04" db="EMBL/GenBank/DDBJ databases">
        <title>Plasmodium gonderi genome.</title>
        <authorList>
            <person name="Arisue N."/>
            <person name="Honma H."/>
            <person name="Kawai S."/>
            <person name="Tougan T."/>
            <person name="Tanabe K."/>
            <person name="Horii T."/>
        </authorList>
    </citation>
    <scope>NUCLEOTIDE SEQUENCE [LARGE SCALE GENOMIC DNA]</scope>
    <source>
        <strain evidence="3">ATCC 30045</strain>
    </source>
</reference>
<name>A0A1Y1JNE7_PLAGO</name>
<feature type="compositionally biased region" description="Polar residues" evidence="1">
    <location>
        <begin position="324"/>
        <end position="340"/>
    </location>
</feature>
<protein>
    <submittedName>
        <fullName evidence="2">Uncharacterized protein</fullName>
    </submittedName>
</protein>
<accession>A0A1Y1JNE7</accession>
<feature type="region of interest" description="Disordered" evidence="1">
    <location>
        <begin position="315"/>
        <end position="340"/>
    </location>
</feature>
<feature type="compositionally biased region" description="Polar residues" evidence="1">
    <location>
        <begin position="260"/>
        <end position="269"/>
    </location>
</feature>
<dbReference type="EMBL" id="BDQF01000015">
    <property type="protein sequence ID" value="GAW83780.1"/>
    <property type="molecule type" value="Genomic_DNA"/>
</dbReference>
<evidence type="ECO:0000313" key="3">
    <source>
        <dbReference type="Proteomes" id="UP000195521"/>
    </source>
</evidence>
<organism evidence="2 3">
    <name type="scientific">Plasmodium gonderi</name>
    <dbReference type="NCBI Taxonomy" id="77519"/>
    <lineage>
        <taxon>Eukaryota</taxon>
        <taxon>Sar</taxon>
        <taxon>Alveolata</taxon>
        <taxon>Apicomplexa</taxon>
        <taxon>Aconoidasida</taxon>
        <taxon>Haemosporida</taxon>
        <taxon>Plasmodiidae</taxon>
        <taxon>Plasmodium</taxon>
        <taxon>Plasmodium (Plasmodium)</taxon>
    </lineage>
</organism>
<dbReference type="Proteomes" id="UP000195521">
    <property type="component" value="Unassembled WGS sequence"/>
</dbReference>
<gene>
    <name evidence="2" type="ORF">PGO_145780</name>
</gene>